<organism evidence="2 3">
    <name type="scientific">Litoreibacter arenae DSM 19593</name>
    <dbReference type="NCBI Taxonomy" id="1123360"/>
    <lineage>
        <taxon>Bacteria</taxon>
        <taxon>Pseudomonadati</taxon>
        <taxon>Pseudomonadota</taxon>
        <taxon>Alphaproteobacteria</taxon>
        <taxon>Rhodobacterales</taxon>
        <taxon>Roseobacteraceae</taxon>
        <taxon>Litoreibacter</taxon>
    </lineage>
</organism>
<sequence length="168" mass="17574">MFKWVVGLCAGLYLILLTMGEPSPEELAARESRAERHVTRSASVVSDAPVVAEVEEPEVVAAPAVVETIESPVLVSATTDTTPPAAPEPVAAQTIAAPAPAATDIRRVTGRRVNLRAGPSTTTAILGRAVRDDTAEVIELLPSGWAKVYILDTGLEAYISAQFLSDAG</sequence>
<proteinExistence type="predicted"/>
<dbReference type="EMBL" id="AONI01000015">
    <property type="protein sequence ID" value="EPX76920.1"/>
    <property type="molecule type" value="Genomic_DNA"/>
</dbReference>
<protein>
    <recommendedName>
        <fullName evidence="1">SH3b domain-containing protein</fullName>
    </recommendedName>
</protein>
<dbReference type="Proteomes" id="UP000015351">
    <property type="component" value="Unassembled WGS sequence"/>
</dbReference>
<dbReference type="AlphaFoldDB" id="S9RFP2"/>
<comment type="caution">
    <text evidence="2">The sequence shown here is derived from an EMBL/GenBank/DDBJ whole genome shotgun (WGS) entry which is preliminary data.</text>
</comment>
<dbReference type="eggNOG" id="COG4991">
    <property type="taxonomic scope" value="Bacteria"/>
</dbReference>
<gene>
    <name evidence="2" type="ORF">thalar_02639</name>
</gene>
<reference evidence="3" key="1">
    <citation type="journal article" date="2013" name="Stand. Genomic Sci.">
        <title>Genome sequence of the Litoreibacter arenae type strain (DSM 19593(T)), a member of the Roseobacter clade isolated from sea sand.</title>
        <authorList>
            <person name="Riedel T."/>
            <person name="Fiebig A."/>
            <person name="Petersen J."/>
            <person name="Gronow S."/>
            <person name="Kyrpides N.C."/>
            <person name="Goker M."/>
            <person name="Klenk H.P."/>
        </authorList>
    </citation>
    <scope>NUCLEOTIDE SEQUENCE [LARGE SCALE GENOMIC DNA]</scope>
    <source>
        <strain evidence="3">DSM 19593</strain>
    </source>
</reference>
<dbReference type="InterPro" id="IPR003646">
    <property type="entry name" value="SH3-like_bac-type"/>
</dbReference>
<dbReference type="HOGENOM" id="CLU_1584488_0_0_5"/>
<evidence type="ECO:0000313" key="3">
    <source>
        <dbReference type="Proteomes" id="UP000015351"/>
    </source>
</evidence>
<feature type="domain" description="SH3b" evidence="1">
    <location>
        <begin position="112"/>
        <end position="165"/>
    </location>
</feature>
<dbReference type="Pfam" id="PF08239">
    <property type="entry name" value="SH3_3"/>
    <property type="match status" value="1"/>
</dbReference>
<accession>S9RFP2</accession>
<dbReference type="Gene3D" id="2.30.30.40">
    <property type="entry name" value="SH3 Domains"/>
    <property type="match status" value="1"/>
</dbReference>
<evidence type="ECO:0000259" key="1">
    <source>
        <dbReference type="Pfam" id="PF08239"/>
    </source>
</evidence>
<name>S9RFP2_9RHOB</name>
<keyword evidence="3" id="KW-1185">Reference proteome</keyword>
<dbReference type="STRING" id="1123360.thalar_02639"/>
<evidence type="ECO:0000313" key="2">
    <source>
        <dbReference type="EMBL" id="EPX76920.1"/>
    </source>
</evidence>
<dbReference type="OrthoDB" id="7433551at2"/>
<dbReference type="RefSeq" id="WP_021101991.1">
    <property type="nucleotide sequence ID" value="NZ_KE557314.1"/>
</dbReference>